<comment type="similarity">
    <text evidence="2">Belongs to the MotB family.</text>
</comment>
<evidence type="ECO:0000256" key="6">
    <source>
        <dbReference type="ARBA" id="ARBA00023136"/>
    </source>
</evidence>
<name>A0A212J5U4_9DELT</name>
<evidence type="ECO:0000256" key="7">
    <source>
        <dbReference type="PROSITE-ProRule" id="PRU00473"/>
    </source>
</evidence>
<evidence type="ECO:0000256" key="4">
    <source>
        <dbReference type="ARBA" id="ARBA00022692"/>
    </source>
</evidence>
<evidence type="ECO:0000256" key="3">
    <source>
        <dbReference type="ARBA" id="ARBA00022475"/>
    </source>
</evidence>
<evidence type="ECO:0000313" key="10">
    <source>
        <dbReference type="EMBL" id="SBV94831.1"/>
    </source>
</evidence>
<organism evidence="10">
    <name type="scientific">uncultured delta proteobacterium</name>
    <dbReference type="NCBI Taxonomy" id="34034"/>
    <lineage>
        <taxon>Bacteria</taxon>
        <taxon>Deltaproteobacteria</taxon>
        <taxon>environmental samples</taxon>
    </lineage>
</organism>
<evidence type="ECO:0000256" key="5">
    <source>
        <dbReference type="ARBA" id="ARBA00022989"/>
    </source>
</evidence>
<proteinExistence type="inferred from homology"/>
<keyword evidence="6 7" id="KW-0472">Membrane</keyword>
<evidence type="ECO:0000256" key="1">
    <source>
        <dbReference type="ARBA" id="ARBA00004162"/>
    </source>
</evidence>
<dbReference type="Gene3D" id="3.30.1330.60">
    <property type="entry name" value="OmpA-like domain"/>
    <property type="match status" value="1"/>
</dbReference>
<dbReference type="PANTHER" id="PTHR30329">
    <property type="entry name" value="STATOR ELEMENT OF FLAGELLAR MOTOR COMPLEX"/>
    <property type="match status" value="1"/>
</dbReference>
<evidence type="ECO:0000259" key="9">
    <source>
        <dbReference type="PROSITE" id="PS51123"/>
    </source>
</evidence>
<dbReference type="EMBL" id="FLUQ01000001">
    <property type="protein sequence ID" value="SBV94831.1"/>
    <property type="molecule type" value="Genomic_DNA"/>
</dbReference>
<feature type="domain" description="OmpA-like" evidence="9">
    <location>
        <begin position="119"/>
        <end position="237"/>
    </location>
</feature>
<dbReference type="GO" id="GO:0005886">
    <property type="term" value="C:plasma membrane"/>
    <property type="evidence" value="ECO:0007669"/>
    <property type="project" value="UniProtKB-SubCell"/>
</dbReference>
<dbReference type="AlphaFoldDB" id="A0A212J5U4"/>
<gene>
    <name evidence="10" type="ORF">KL86DPRO_10766</name>
</gene>
<dbReference type="SUPFAM" id="SSF103088">
    <property type="entry name" value="OmpA-like"/>
    <property type="match status" value="1"/>
</dbReference>
<dbReference type="InterPro" id="IPR025713">
    <property type="entry name" value="MotB-like_N_dom"/>
</dbReference>
<dbReference type="CDD" id="cd07185">
    <property type="entry name" value="OmpA_C-like"/>
    <property type="match status" value="1"/>
</dbReference>
<evidence type="ECO:0000256" key="8">
    <source>
        <dbReference type="SAM" id="Phobius"/>
    </source>
</evidence>
<dbReference type="InterPro" id="IPR006665">
    <property type="entry name" value="OmpA-like"/>
</dbReference>
<dbReference type="Pfam" id="PF13677">
    <property type="entry name" value="MotB_plug"/>
    <property type="match status" value="1"/>
</dbReference>
<reference evidence="10" key="1">
    <citation type="submission" date="2016-04" db="EMBL/GenBank/DDBJ databases">
        <authorList>
            <person name="Evans L.H."/>
            <person name="Alamgir A."/>
            <person name="Owens N."/>
            <person name="Weber N.D."/>
            <person name="Virtaneva K."/>
            <person name="Barbian K."/>
            <person name="Babar A."/>
            <person name="Rosenke K."/>
        </authorList>
    </citation>
    <scope>NUCLEOTIDE SEQUENCE</scope>
    <source>
        <strain evidence="10">86</strain>
    </source>
</reference>
<accession>A0A212J5U4</accession>
<dbReference type="PROSITE" id="PS51123">
    <property type="entry name" value="OMPA_2"/>
    <property type="match status" value="1"/>
</dbReference>
<evidence type="ECO:0000256" key="2">
    <source>
        <dbReference type="ARBA" id="ARBA00008914"/>
    </source>
</evidence>
<dbReference type="InterPro" id="IPR050330">
    <property type="entry name" value="Bact_OuterMem_StrucFunc"/>
</dbReference>
<keyword evidence="3" id="KW-1003">Cell membrane</keyword>
<protein>
    <submittedName>
        <fullName evidence="10">OmpA/MotB domain protein</fullName>
    </submittedName>
</protein>
<dbReference type="InterPro" id="IPR036737">
    <property type="entry name" value="OmpA-like_sf"/>
</dbReference>
<sequence>MARRKKKGGGADSAAWLVTFSDLMTLLLTFFVLLLSMSSMDKPLLTRITVTSDDPSPLDHAGRGRIPDQIRLLLQIVEDPTTVLEKQDRIKDLLFPNDILPPELSPGTLAENLRVLAHPEGVVIVLSEGVMFPQGEYVLTAVGQQLLSAFVPVLHYSTADVNIGGHTDTGEVRHGLDNYELSGRRAMSVLEYFLHQKFPARRFSISGYGPDKPLYPNDTDRHRAQNRRVEILLKTTQWLGRYL</sequence>
<feature type="transmembrane region" description="Helical" evidence="8">
    <location>
        <begin position="14"/>
        <end position="35"/>
    </location>
</feature>
<keyword evidence="5 8" id="KW-1133">Transmembrane helix</keyword>
<keyword evidence="4 8" id="KW-0812">Transmembrane</keyword>
<dbReference type="Pfam" id="PF00691">
    <property type="entry name" value="OmpA"/>
    <property type="match status" value="1"/>
</dbReference>
<dbReference type="PANTHER" id="PTHR30329:SF21">
    <property type="entry name" value="LIPOPROTEIN YIAD-RELATED"/>
    <property type="match status" value="1"/>
</dbReference>
<comment type="subcellular location">
    <subcellularLocation>
        <location evidence="1">Cell membrane</location>
        <topology evidence="1">Single-pass membrane protein</topology>
    </subcellularLocation>
</comment>